<dbReference type="Proteomes" id="UP001484097">
    <property type="component" value="Unassembled WGS sequence"/>
</dbReference>
<dbReference type="EMBL" id="JBDXMX010000001">
    <property type="protein sequence ID" value="MEO9246434.1"/>
    <property type="molecule type" value="Genomic_DNA"/>
</dbReference>
<reference evidence="1 2" key="1">
    <citation type="submission" date="2024-05" db="EMBL/GenBank/DDBJ databases">
        <authorList>
            <person name="Yi C."/>
        </authorList>
    </citation>
    <scope>NUCLEOTIDE SEQUENCE [LARGE SCALE GENOMIC DNA]</scope>
    <source>
        <strain evidence="1 2">XS13</strain>
    </source>
</reference>
<name>A0ABV0IE47_9MICC</name>
<keyword evidence="2" id="KW-1185">Reference proteome</keyword>
<evidence type="ECO:0000313" key="1">
    <source>
        <dbReference type="EMBL" id="MEO9246434.1"/>
    </source>
</evidence>
<gene>
    <name evidence="1" type="ORF">ABDK96_01920</name>
</gene>
<evidence type="ECO:0000313" key="2">
    <source>
        <dbReference type="Proteomes" id="UP001484097"/>
    </source>
</evidence>
<comment type="caution">
    <text evidence="1">The sequence shown here is derived from an EMBL/GenBank/DDBJ whole genome shotgun (WGS) entry which is preliminary data.</text>
</comment>
<protein>
    <submittedName>
        <fullName evidence="1">Uncharacterized protein</fullName>
    </submittedName>
</protein>
<accession>A0ABV0IE47</accession>
<proteinExistence type="predicted"/>
<organism evidence="1 2">
    <name type="scientific">Citricoccus nitrophenolicus</name>
    <dbReference type="NCBI Taxonomy" id="863575"/>
    <lineage>
        <taxon>Bacteria</taxon>
        <taxon>Bacillati</taxon>
        <taxon>Actinomycetota</taxon>
        <taxon>Actinomycetes</taxon>
        <taxon>Micrococcales</taxon>
        <taxon>Micrococcaceae</taxon>
        <taxon>Citricoccus</taxon>
    </lineage>
</organism>
<dbReference type="RefSeq" id="WP_347918462.1">
    <property type="nucleotide sequence ID" value="NZ_JBDXMX010000001.1"/>
</dbReference>
<sequence length="68" mass="7592">MSQKVATYHGAGTCKRSCCWTPYGNCARDWTCAHHRDAAAIEGRKARQEQVIRDLVRAALTTSRGGRR</sequence>